<feature type="non-terminal residue" evidence="1">
    <location>
        <position position="1"/>
    </location>
</feature>
<dbReference type="AlphaFoldDB" id="A0A382FN22"/>
<protein>
    <submittedName>
        <fullName evidence="1">Uncharacterized protein</fullName>
    </submittedName>
</protein>
<evidence type="ECO:0000313" key="1">
    <source>
        <dbReference type="EMBL" id="SVB64458.1"/>
    </source>
</evidence>
<dbReference type="EMBL" id="UINC01050919">
    <property type="protein sequence ID" value="SVB64458.1"/>
    <property type="molecule type" value="Genomic_DNA"/>
</dbReference>
<name>A0A382FN22_9ZZZZ</name>
<organism evidence="1">
    <name type="scientific">marine metagenome</name>
    <dbReference type="NCBI Taxonomy" id="408172"/>
    <lineage>
        <taxon>unclassified sequences</taxon>
        <taxon>metagenomes</taxon>
        <taxon>ecological metagenomes</taxon>
    </lineage>
</organism>
<gene>
    <name evidence="1" type="ORF">METZ01_LOCUS217312</name>
</gene>
<accession>A0A382FN22</accession>
<proteinExistence type="predicted"/>
<reference evidence="1" key="1">
    <citation type="submission" date="2018-05" db="EMBL/GenBank/DDBJ databases">
        <authorList>
            <person name="Lanie J.A."/>
            <person name="Ng W.-L."/>
            <person name="Kazmierczak K.M."/>
            <person name="Andrzejewski T.M."/>
            <person name="Davidsen T.M."/>
            <person name="Wayne K.J."/>
            <person name="Tettelin H."/>
            <person name="Glass J.I."/>
            <person name="Rusch D."/>
            <person name="Podicherti R."/>
            <person name="Tsui H.-C.T."/>
            <person name="Winkler M.E."/>
        </authorList>
    </citation>
    <scope>NUCLEOTIDE SEQUENCE</scope>
</reference>
<sequence length="51" mass="5537">RQLGIALAARCGVKDNPDAGELMIFGGRLFAALYEEVTAMLTEVEIVLLEE</sequence>